<dbReference type="AlphaFoldDB" id="A0A5J4T9R7"/>
<evidence type="ECO:0000313" key="2">
    <source>
        <dbReference type="EMBL" id="KAA6354431.1"/>
    </source>
</evidence>
<dbReference type="EMBL" id="SNRW01036341">
    <property type="protein sequence ID" value="KAA6354431.1"/>
    <property type="molecule type" value="Genomic_DNA"/>
</dbReference>
<evidence type="ECO:0000256" key="1">
    <source>
        <dbReference type="SAM" id="MobiDB-lite"/>
    </source>
</evidence>
<feature type="non-terminal residue" evidence="2">
    <location>
        <position position="1"/>
    </location>
</feature>
<proteinExistence type="predicted"/>
<organism evidence="2 3">
    <name type="scientific">Streblomastix strix</name>
    <dbReference type="NCBI Taxonomy" id="222440"/>
    <lineage>
        <taxon>Eukaryota</taxon>
        <taxon>Metamonada</taxon>
        <taxon>Preaxostyla</taxon>
        <taxon>Oxymonadida</taxon>
        <taxon>Streblomastigidae</taxon>
        <taxon>Streblomastix</taxon>
    </lineage>
</organism>
<accession>A0A5J4T9R7</accession>
<feature type="region of interest" description="Disordered" evidence="1">
    <location>
        <begin position="202"/>
        <end position="224"/>
    </location>
</feature>
<reference evidence="2 3" key="1">
    <citation type="submission" date="2019-03" db="EMBL/GenBank/DDBJ databases">
        <title>Single cell metagenomics reveals metabolic interactions within the superorganism composed of flagellate Streblomastix strix and complex community of Bacteroidetes bacteria on its surface.</title>
        <authorList>
            <person name="Treitli S.C."/>
            <person name="Kolisko M."/>
            <person name="Husnik F."/>
            <person name="Keeling P."/>
            <person name="Hampl V."/>
        </authorList>
    </citation>
    <scope>NUCLEOTIDE SEQUENCE [LARGE SCALE GENOMIC DNA]</scope>
    <source>
        <strain evidence="2">ST1C</strain>
    </source>
</reference>
<name>A0A5J4T9R7_9EUKA</name>
<sequence>HAKTVAIGIQGNALVKTEQYIPFDIASFGGGAVLNSDQYYQYVLTAEDIDRYYRMNKNQNNINKQTLPQSSSPLSPQSDHNISINTFHDPNPISSSYQLDSHINTYDQEEDDDESTLINRNKVARIFIRNTTSLSWSYIEQYAPHPISESLGEILEYKIVEPDFQWDFIEPQDFHSDYKTDLSVAYSASQLAIQKCAQWEVQTNQQGRKPDDSKSANDEIGCDP</sequence>
<comment type="caution">
    <text evidence="2">The sequence shown here is derived from an EMBL/GenBank/DDBJ whole genome shotgun (WGS) entry which is preliminary data.</text>
</comment>
<feature type="compositionally biased region" description="Basic and acidic residues" evidence="1">
    <location>
        <begin position="208"/>
        <end position="217"/>
    </location>
</feature>
<gene>
    <name evidence="2" type="ORF">EZS28_050042</name>
</gene>
<feature type="non-terminal residue" evidence="2">
    <location>
        <position position="224"/>
    </location>
</feature>
<feature type="region of interest" description="Disordered" evidence="1">
    <location>
        <begin position="62"/>
        <end position="81"/>
    </location>
</feature>
<dbReference type="Proteomes" id="UP000324800">
    <property type="component" value="Unassembled WGS sequence"/>
</dbReference>
<feature type="compositionally biased region" description="Low complexity" evidence="1">
    <location>
        <begin position="67"/>
        <end position="78"/>
    </location>
</feature>
<evidence type="ECO:0000313" key="3">
    <source>
        <dbReference type="Proteomes" id="UP000324800"/>
    </source>
</evidence>
<protein>
    <submittedName>
        <fullName evidence="2">Uncharacterized protein</fullName>
    </submittedName>
</protein>